<reference evidence="1 2" key="1">
    <citation type="submission" date="2019-02" db="EMBL/GenBank/DDBJ databases">
        <title>Deep-cultivation of Planctomycetes and their phenomic and genomic characterization uncovers novel biology.</title>
        <authorList>
            <person name="Wiegand S."/>
            <person name="Jogler M."/>
            <person name="Boedeker C."/>
            <person name="Pinto D."/>
            <person name="Vollmers J."/>
            <person name="Rivas-Marin E."/>
            <person name="Kohn T."/>
            <person name="Peeters S.H."/>
            <person name="Heuer A."/>
            <person name="Rast P."/>
            <person name="Oberbeckmann S."/>
            <person name="Bunk B."/>
            <person name="Jeske O."/>
            <person name="Meyerdierks A."/>
            <person name="Storesund J.E."/>
            <person name="Kallscheuer N."/>
            <person name="Luecker S."/>
            <person name="Lage O.M."/>
            <person name="Pohl T."/>
            <person name="Merkel B.J."/>
            <person name="Hornburger P."/>
            <person name="Mueller R.-W."/>
            <person name="Bruemmer F."/>
            <person name="Labrenz M."/>
            <person name="Spormann A.M."/>
            <person name="Op Den Camp H."/>
            <person name="Overmann J."/>
            <person name="Amann R."/>
            <person name="Jetten M.S.M."/>
            <person name="Mascher T."/>
            <person name="Medema M.H."/>
            <person name="Devos D.P."/>
            <person name="Kaster A.-K."/>
            <person name="Ovreas L."/>
            <person name="Rohde M."/>
            <person name="Galperin M.Y."/>
            <person name="Jogler C."/>
        </authorList>
    </citation>
    <scope>NUCLEOTIDE SEQUENCE [LARGE SCALE GENOMIC DNA]</scope>
    <source>
        <strain evidence="1 2">Pla52n</strain>
    </source>
</reference>
<dbReference type="SFLD" id="SFLDS00003">
    <property type="entry name" value="Haloacid_Dehalogenase"/>
    <property type="match status" value="1"/>
</dbReference>
<keyword evidence="1" id="KW-0378">Hydrolase</keyword>
<gene>
    <name evidence="1" type="primary">yqaB</name>
    <name evidence="1" type="ORF">Pla52n_52040</name>
</gene>
<dbReference type="PANTHER" id="PTHR43481:SF4">
    <property type="entry name" value="GLYCEROL-1-PHOSPHATE PHOSPHOHYDROLASE 1-RELATED"/>
    <property type="match status" value="1"/>
</dbReference>
<evidence type="ECO:0000313" key="2">
    <source>
        <dbReference type="Proteomes" id="UP000320176"/>
    </source>
</evidence>
<sequence length="236" mass="26066">MNNPRLALGSTTMLSWTFSIAMRLIRAYSLDTVPASSSVLMMDYTNEFDALIFDCDGTLSDSMPLHFVAWRETLAKHGITFTEERFYQMGGMPSGMIVETLGREQSVRVDAVSVALEKEAAFVGMIDRVQPCEHICEIARFHHGRLPMAVASGSGREVVVKQLNVLGLDALFQTIVAAEDTQRHKPEPDVFLEAARRLGVAAQRCLVFEDSPLGFQAAEAAGMKWLDVRPAAWAAR</sequence>
<dbReference type="Gene3D" id="3.40.50.1000">
    <property type="entry name" value="HAD superfamily/HAD-like"/>
    <property type="match status" value="1"/>
</dbReference>
<accession>A0A5C6AGX4</accession>
<name>A0A5C6AGX4_9BACT</name>
<dbReference type="InterPro" id="IPR023214">
    <property type="entry name" value="HAD_sf"/>
</dbReference>
<proteinExistence type="predicted"/>
<dbReference type="EMBL" id="SJPN01000006">
    <property type="protein sequence ID" value="TWT98687.1"/>
    <property type="molecule type" value="Genomic_DNA"/>
</dbReference>
<dbReference type="InterPro" id="IPR006439">
    <property type="entry name" value="HAD-SF_hydro_IA"/>
</dbReference>
<protein>
    <submittedName>
        <fullName evidence="1">Fructose-1-phosphate phosphatase YqaB</fullName>
        <ecNumber evidence="1">3.1.3.-</ecNumber>
    </submittedName>
</protein>
<dbReference type="GO" id="GO:0050308">
    <property type="term" value="F:sugar-phosphatase activity"/>
    <property type="evidence" value="ECO:0007669"/>
    <property type="project" value="TreeGrafter"/>
</dbReference>
<dbReference type="AlphaFoldDB" id="A0A5C6AGX4"/>
<dbReference type="Gene3D" id="1.10.150.240">
    <property type="entry name" value="Putative phosphatase, domain 2"/>
    <property type="match status" value="1"/>
</dbReference>
<dbReference type="SUPFAM" id="SSF56784">
    <property type="entry name" value="HAD-like"/>
    <property type="match status" value="1"/>
</dbReference>
<dbReference type="Pfam" id="PF13419">
    <property type="entry name" value="HAD_2"/>
    <property type="match status" value="1"/>
</dbReference>
<organism evidence="1 2">
    <name type="scientific">Stieleria varia</name>
    <dbReference type="NCBI Taxonomy" id="2528005"/>
    <lineage>
        <taxon>Bacteria</taxon>
        <taxon>Pseudomonadati</taxon>
        <taxon>Planctomycetota</taxon>
        <taxon>Planctomycetia</taxon>
        <taxon>Pirellulales</taxon>
        <taxon>Pirellulaceae</taxon>
        <taxon>Stieleria</taxon>
    </lineage>
</organism>
<keyword evidence="2" id="KW-1185">Reference proteome</keyword>
<evidence type="ECO:0000313" key="1">
    <source>
        <dbReference type="EMBL" id="TWT98687.1"/>
    </source>
</evidence>
<dbReference type="EC" id="3.1.3.-" evidence="1"/>
<dbReference type="SFLD" id="SFLDG01129">
    <property type="entry name" value="C1.5:_HAD__Beta-PGM__Phosphata"/>
    <property type="match status" value="1"/>
</dbReference>
<dbReference type="CDD" id="cd07505">
    <property type="entry name" value="HAD_BPGM-like"/>
    <property type="match status" value="1"/>
</dbReference>
<dbReference type="InterPro" id="IPR051806">
    <property type="entry name" value="HAD-like_SPP"/>
</dbReference>
<dbReference type="PANTHER" id="PTHR43481">
    <property type="entry name" value="FRUCTOSE-1-PHOSPHATE PHOSPHATASE"/>
    <property type="match status" value="1"/>
</dbReference>
<dbReference type="Proteomes" id="UP000320176">
    <property type="component" value="Unassembled WGS sequence"/>
</dbReference>
<dbReference type="NCBIfam" id="TIGR01509">
    <property type="entry name" value="HAD-SF-IA-v3"/>
    <property type="match status" value="1"/>
</dbReference>
<dbReference type="InterPro" id="IPR036412">
    <property type="entry name" value="HAD-like_sf"/>
</dbReference>
<dbReference type="InterPro" id="IPR023198">
    <property type="entry name" value="PGP-like_dom2"/>
</dbReference>
<comment type="caution">
    <text evidence="1">The sequence shown here is derived from an EMBL/GenBank/DDBJ whole genome shotgun (WGS) entry which is preliminary data.</text>
</comment>
<dbReference type="InterPro" id="IPR041492">
    <property type="entry name" value="HAD_2"/>
</dbReference>